<proteinExistence type="predicted"/>
<feature type="compositionally biased region" description="Polar residues" evidence="1">
    <location>
        <begin position="27"/>
        <end position="44"/>
    </location>
</feature>
<dbReference type="AlphaFoldDB" id="A0A182UBM8"/>
<feature type="region of interest" description="Disordered" evidence="1">
    <location>
        <begin position="113"/>
        <end position="135"/>
    </location>
</feature>
<dbReference type="Proteomes" id="UP000075902">
    <property type="component" value="Unassembled WGS sequence"/>
</dbReference>
<keyword evidence="3" id="KW-1185">Reference proteome</keyword>
<feature type="region of interest" description="Disordered" evidence="1">
    <location>
        <begin position="1"/>
        <end position="48"/>
    </location>
</feature>
<accession>A0A182UBM8</accession>
<evidence type="ECO:0000313" key="3">
    <source>
        <dbReference type="Proteomes" id="UP000075902"/>
    </source>
</evidence>
<feature type="compositionally biased region" description="Basic and acidic residues" evidence="1">
    <location>
        <begin position="125"/>
        <end position="135"/>
    </location>
</feature>
<dbReference type="EnsemblMetazoa" id="AMEC017475-RA">
    <property type="protein sequence ID" value="AMEC017475-PA"/>
    <property type="gene ID" value="AMEC017475"/>
</dbReference>
<evidence type="ECO:0000313" key="2">
    <source>
        <dbReference type="EnsemblMetazoa" id="AMEC017475-PA"/>
    </source>
</evidence>
<reference evidence="3" key="1">
    <citation type="submission" date="2014-01" db="EMBL/GenBank/DDBJ databases">
        <title>The Genome Sequence of Anopheles melas CM1001059_A (V2).</title>
        <authorList>
            <consortium name="The Broad Institute Genomics Platform"/>
            <person name="Neafsey D.E."/>
            <person name="Besansky N."/>
            <person name="Howell P."/>
            <person name="Walton C."/>
            <person name="Young S.K."/>
            <person name="Zeng Q."/>
            <person name="Gargeya S."/>
            <person name="Fitzgerald M."/>
            <person name="Haas B."/>
            <person name="Abouelleil A."/>
            <person name="Allen A.W."/>
            <person name="Alvarado L."/>
            <person name="Arachchi H.M."/>
            <person name="Berlin A.M."/>
            <person name="Chapman S.B."/>
            <person name="Gainer-Dewar J."/>
            <person name="Goldberg J."/>
            <person name="Griggs A."/>
            <person name="Gujja S."/>
            <person name="Hansen M."/>
            <person name="Howarth C."/>
            <person name="Imamovic A."/>
            <person name="Ireland A."/>
            <person name="Larimer J."/>
            <person name="McCowan C."/>
            <person name="Murphy C."/>
            <person name="Pearson M."/>
            <person name="Poon T.W."/>
            <person name="Priest M."/>
            <person name="Roberts A."/>
            <person name="Saif S."/>
            <person name="Shea T."/>
            <person name="Sisk P."/>
            <person name="Sykes S."/>
            <person name="Wortman J."/>
            <person name="Nusbaum C."/>
            <person name="Birren B."/>
        </authorList>
    </citation>
    <scope>NUCLEOTIDE SEQUENCE [LARGE SCALE GENOMIC DNA]</scope>
    <source>
        <strain evidence="3">CM1001059</strain>
    </source>
</reference>
<dbReference type="VEuPathDB" id="VectorBase:AMEC017475"/>
<sequence>MKMPPILPHDQHHRHPGAGFGLGPRSTDGSSRCRTGSAESSVPKTDTHAQARVQQQAAVGPGWVMRMPGAAQGYYRDRSRRPGEHVLRTVAVPLADVSLGGELLRTTSAFAGASEATGSALQAKPSKDPRGRCRP</sequence>
<protein>
    <submittedName>
        <fullName evidence="2">Uncharacterized protein</fullName>
    </submittedName>
</protein>
<reference evidence="2" key="2">
    <citation type="submission" date="2020-05" db="UniProtKB">
        <authorList>
            <consortium name="EnsemblMetazoa"/>
        </authorList>
    </citation>
    <scope>IDENTIFICATION</scope>
    <source>
        <strain evidence="2">CM1001059</strain>
    </source>
</reference>
<evidence type="ECO:0000256" key="1">
    <source>
        <dbReference type="SAM" id="MobiDB-lite"/>
    </source>
</evidence>
<name>A0A182UBM8_9DIPT</name>
<organism evidence="2 3">
    <name type="scientific">Anopheles melas</name>
    <dbReference type="NCBI Taxonomy" id="34690"/>
    <lineage>
        <taxon>Eukaryota</taxon>
        <taxon>Metazoa</taxon>
        <taxon>Ecdysozoa</taxon>
        <taxon>Arthropoda</taxon>
        <taxon>Hexapoda</taxon>
        <taxon>Insecta</taxon>
        <taxon>Pterygota</taxon>
        <taxon>Neoptera</taxon>
        <taxon>Endopterygota</taxon>
        <taxon>Diptera</taxon>
        <taxon>Nematocera</taxon>
        <taxon>Culicoidea</taxon>
        <taxon>Culicidae</taxon>
        <taxon>Anophelinae</taxon>
        <taxon>Anopheles</taxon>
    </lineage>
</organism>